<dbReference type="AlphaFoldDB" id="A0A645GXX1"/>
<name>A0A645GXX1_9ZZZZ</name>
<proteinExistence type="predicted"/>
<evidence type="ECO:0000313" key="1">
    <source>
        <dbReference type="EMBL" id="MPN31578.1"/>
    </source>
</evidence>
<accession>A0A645GXX1</accession>
<comment type="caution">
    <text evidence="1">The sequence shown here is derived from an EMBL/GenBank/DDBJ whole genome shotgun (WGS) entry which is preliminary data.</text>
</comment>
<protein>
    <submittedName>
        <fullName evidence="1">Uncharacterized protein</fullName>
    </submittedName>
</protein>
<reference evidence="1" key="1">
    <citation type="submission" date="2019-08" db="EMBL/GenBank/DDBJ databases">
        <authorList>
            <person name="Kucharzyk K."/>
            <person name="Murdoch R.W."/>
            <person name="Higgins S."/>
            <person name="Loffler F."/>
        </authorList>
    </citation>
    <scope>NUCLEOTIDE SEQUENCE</scope>
</reference>
<gene>
    <name evidence="1" type="ORF">SDC9_179052</name>
</gene>
<sequence>MRLLLCKRILLKKLRLRVAGGGRDDRPFRKAIFQLADQLRNRDFVEGSFAPFFDVRAPFGALFGNLPRIRACPPVARFAEGIDELPRNLT</sequence>
<organism evidence="1">
    <name type="scientific">bioreactor metagenome</name>
    <dbReference type="NCBI Taxonomy" id="1076179"/>
    <lineage>
        <taxon>unclassified sequences</taxon>
        <taxon>metagenomes</taxon>
        <taxon>ecological metagenomes</taxon>
    </lineage>
</organism>
<dbReference type="EMBL" id="VSSQ01083150">
    <property type="protein sequence ID" value="MPN31578.1"/>
    <property type="molecule type" value="Genomic_DNA"/>
</dbReference>